<dbReference type="AlphaFoldDB" id="A0A1I8HWC2"/>
<proteinExistence type="predicted"/>
<keyword evidence="1" id="KW-1185">Reference proteome</keyword>
<dbReference type="Proteomes" id="UP000095280">
    <property type="component" value="Unplaced"/>
</dbReference>
<name>A0A1I8HWC2_9PLAT</name>
<organism evidence="1 2">
    <name type="scientific">Macrostomum lignano</name>
    <dbReference type="NCBI Taxonomy" id="282301"/>
    <lineage>
        <taxon>Eukaryota</taxon>
        <taxon>Metazoa</taxon>
        <taxon>Spiralia</taxon>
        <taxon>Lophotrochozoa</taxon>
        <taxon>Platyhelminthes</taxon>
        <taxon>Rhabditophora</taxon>
        <taxon>Macrostomorpha</taxon>
        <taxon>Macrostomida</taxon>
        <taxon>Macrostomidae</taxon>
        <taxon>Macrostomum</taxon>
    </lineage>
</organism>
<reference evidence="2" key="1">
    <citation type="submission" date="2016-11" db="UniProtKB">
        <authorList>
            <consortium name="WormBaseParasite"/>
        </authorList>
    </citation>
    <scope>IDENTIFICATION</scope>
</reference>
<protein>
    <submittedName>
        <fullName evidence="2">MCM_N domain-containing protein</fullName>
    </submittedName>
</protein>
<evidence type="ECO:0000313" key="1">
    <source>
        <dbReference type="Proteomes" id="UP000095280"/>
    </source>
</evidence>
<evidence type="ECO:0000313" key="2">
    <source>
        <dbReference type="WBParaSite" id="maker-uti_cns_0008468-snap-gene-0.4-mRNA-1"/>
    </source>
</evidence>
<sequence length="141" mass="15968">MAHAQFAQVNRHNLQVQETSKRASVANDPIARLMYYLKCVENVDCGDFPSYMTDYANYRRLSQNQRNSIIATASRNEPDDVLLFVEVDELPDNDANKFLQLSAQEESLTAFGIRGGGQAMMGLRRQLGNKQKLIDIMVHTD</sequence>
<accession>A0A1I8HWC2</accession>
<dbReference type="WBParaSite" id="maker-uti_cns_0008468-snap-gene-0.4-mRNA-1">
    <property type="protein sequence ID" value="maker-uti_cns_0008468-snap-gene-0.4-mRNA-1"/>
    <property type="gene ID" value="maker-uti_cns_0008468-snap-gene-0.4"/>
</dbReference>